<organism evidence="2 3">
    <name type="scientific">Pseudonocardia endophytica</name>
    <dbReference type="NCBI Taxonomy" id="401976"/>
    <lineage>
        <taxon>Bacteria</taxon>
        <taxon>Bacillati</taxon>
        <taxon>Actinomycetota</taxon>
        <taxon>Actinomycetes</taxon>
        <taxon>Pseudonocardiales</taxon>
        <taxon>Pseudonocardiaceae</taxon>
        <taxon>Pseudonocardia</taxon>
    </lineage>
</organism>
<accession>A0A4R1HWJ5</accession>
<dbReference type="RefSeq" id="WP_243653204.1">
    <property type="nucleotide sequence ID" value="NZ_SMFZ01000001.1"/>
</dbReference>
<evidence type="ECO:0000313" key="2">
    <source>
        <dbReference type="EMBL" id="TCK24379.1"/>
    </source>
</evidence>
<dbReference type="PANTHER" id="PTHR37507">
    <property type="entry name" value="SPORULATION PROTEIN YDCC"/>
    <property type="match status" value="1"/>
</dbReference>
<dbReference type="Gene3D" id="2.50.20.10">
    <property type="entry name" value="Lipoprotein localisation LolA/LolB/LppX"/>
    <property type="match status" value="1"/>
</dbReference>
<dbReference type="SUPFAM" id="SSF89392">
    <property type="entry name" value="Prokaryotic lipoproteins and lipoprotein localization factors"/>
    <property type="match status" value="1"/>
</dbReference>
<reference evidence="2 3" key="1">
    <citation type="submission" date="2019-03" db="EMBL/GenBank/DDBJ databases">
        <title>Sequencing the genomes of 1000 actinobacteria strains.</title>
        <authorList>
            <person name="Klenk H.-P."/>
        </authorList>
    </citation>
    <scope>NUCLEOTIDE SEQUENCE [LARGE SCALE GENOMIC DNA]</scope>
    <source>
        <strain evidence="2 3">DSM 44969</strain>
    </source>
</reference>
<keyword evidence="2" id="KW-0449">Lipoprotein</keyword>
<dbReference type="EMBL" id="SMFZ01000001">
    <property type="protein sequence ID" value="TCK24379.1"/>
    <property type="molecule type" value="Genomic_DNA"/>
</dbReference>
<dbReference type="InterPro" id="IPR052944">
    <property type="entry name" value="Sporulation_related"/>
</dbReference>
<feature type="compositionally biased region" description="Low complexity" evidence="1">
    <location>
        <begin position="302"/>
        <end position="313"/>
    </location>
</feature>
<comment type="caution">
    <text evidence="2">The sequence shown here is derived from an EMBL/GenBank/DDBJ whole genome shotgun (WGS) entry which is preliminary data.</text>
</comment>
<name>A0A4R1HWJ5_PSEEN</name>
<dbReference type="Proteomes" id="UP000295560">
    <property type="component" value="Unassembled WGS sequence"/>
</dbReference>
<sequence length="372" mass="37430">MGMRGRRRAAWTGGIGAAVAALVGIGVAVAPGATAAQALPPVTPEQLVESVMTAPDPGPLNGTVTVDNALGLPALPGLPQAANGTSTARVWSGGDGKARASLPTAQGEKTFVSDGTTRWAYDSEDRTATRSPQRAGEKPGPDATGRGGADATDPAAASRTLIGDLQKTSNVAVDGTGEVAGRAVYQLVLTPKPGERTLLREVRVAVDGEKRIPLQLSVLTNGSADPALQAGFSDVTFGPQDPSLFTFTPPPGTKVEDAPDRGGAPDQRRGPGQKPDANTPGGPKVVGDGWDTVIVAQRPAGKDQPQGQQEQRPGPGGPDGGVDLNSLGTPVSGAWGTGRQITTAVGSAIITDDGRVAAGAVPPQVLVEALGT</sequence>
<evidence type="ECO:0000256" key="1">
    <source>
        <dbReference type="SAM" id="MobiDB-lite"/>
    </source>
</evidence>
<feature type="region of interest" description="Disordered" evidence="1">
    <location>
        <begin position="239"/>
        <end position="335"/>
    </location>
</feature>
<gene>
    <name evidence="2" type="ORF">EV378_0151</name>
</gene>
<protein>
    <submittedName>
        <fullName evidence="2">Outer membrane lipoprotein-sorting protein</fullName>
    </submittedName>
</protein>
<dbReference type="AlphaFoldDB" id="A0A4R1HWJ5"/>
<proteinExistence type="predicted"/>
<feature type="region of interest" description="Disordered" evidence="1">
    <location>
        <begin position="77"/>
        <end position="154"/>
    </location>
</feature>
<dbReference type="InterPro" id="IPR029046">
    <property type="entry name" value="LolA/LolB/LppX"/>
</dbReference>
<evidence type="ECO:0000313" key="3">
    <source>
        <dbReference type="Proteomes" id="UP000295560"/>
    </source>
</evidence>
<keyword evidence="3" id="KW-1185">Reference proteome</keyword>
<dbReference type="PANTHER" id="PTHR37507:SF2">
    <property type="entry name" value="SPORULATION PROTEIN YDCC"/>
    <property type="match status" value="1"/>
</dbReference>